<dbReference type="OrthoDB" id="1938127at2759"/>
<evidence type="ECO:0000313" key="1">
    <source>
        <dbReference type="EMBL" id="PHT54544.1"/>
    </source>
</evidence>
<dbReference type="AlphaFoldDB" id="A0A2G2XAL0"/>
<organism evidence="1 2">
    <name type="scientific">Capsicum baccatum</name>
    <name type="common">Peruvian pepper</name>
    <dbReference type="NCBI Taxonomy" id="33114"/>
    <lineage>
        <taxon>Eukaryota</taxon>
        <taxon>Viridiplantae</taxon>
        <taxon>Streptophyta</taxon>
        <taxon>Embryophyta</taxon>
        <taxon>Tracheophyta</taxon>
        <taxon>Spermatophyta</taxon>
        <taxon>Magnoliopsida</taxon>
        <taxon>eudicotyledons</taxon>
        <taxon>Gunneridae</taxon>
        <taxon>Pentapetalae</taxon>
        <taxon>asterids</taxon>
        <taxon>lamiids</taxon>
        <taxon>Solanales</taxon>
        <taxon>Solanaceae</taxon>
        <taxon>Solanoideae</taxon>
        <taxon>Capsiceae</taxon>
        <taxon>Capsicum</taxon>
    </lineage>
</organism>
<dbReference type="PANTHER" id="PTHR47491">
    <property type="entry name" value="CAP-GLY DOMAIN LINKER"/>
    <property type="match status" value="1"/>
</dbReference>
<proteinExistence type="predicted"/>
<name>A0A2G2XAL0_CAPBA</name>
<protein>
    <submittedName>
        <fullName evidence="1">Uncharacterized protein</fullName>
    </submittedName>
</protein>
<reference evidence="1 2" key="1">
    <citation type="journal article" date="2017" name="Genome Biol.">
        <title>New reference genome sequences of hot pepper reveal the massive evolution of plant disease-resistance genes by retroduplication.</title>
        <authorList>
            <person name="Kim S."/>
            <person name="Park J."/>
            <person name="Yeom S.I."/>
            <person name="Kim Y.M."/>
            <person name="Seo E."/>
            <person name="Kim K.T."/>
            <person name="Kim M.S."/>
            <person name="Lee J.M."/>
            <person name="Cheong K."/>
            <person name="Shin H.S."/>
            <person name="Kim S.B."/>
            <person name="Han K."/>
            <person name="Lee J."/>
            <person name="Park M."/>
            <person name="Lee H.A."/>
            <person name="Lee H.Y."/>
            <person name="Lee Y."/>
            <person name="Oh S."/>
            <person name="Lee J.H."/>
            <person name="Choi E."/>
            <person name="Choi E."/>
            <person name="Lee S.E."/>
            <person name="Jeon J."/>
            <person name="Kim H."/>
            <person name="Choi G."/>
            <person name="Song H."/>
            <person name="Lee J."/>
            <person name="Lee S.C."/>
            <person name="Kwon J.K."/>
            <person name="Lee H.Y."/>
            <person name="Koo N."/>
            <person name="Hong Y."/>
            <person name="Kim R.W."/>
            <person name="Kang W.H."/>
            <person name="Huh J.H."/>
            <person name="Kang B.C."/>
            <person name="Yang T.J."/>
            <person name="Lee Y.H."/>
            <person name="Bennetzen J.L."/>
            <person name="Choi D."/>
        </authorList>
    </citation>
    <scope>NUCLEOTIDE SEQUENCE [LARGE SCALE GENOMIC DNA]</scope>
    <source>
        <strain evidence="2">cv. PBC81</strain>
    </source>
</reference>
<reference evidence="2" key="2">
    <citation type="journal article" date="2017" name="J. Anim. Genet.">
        <title>Multiple reference genome sequences of hot pepper reveal the massive evolution of plant disease resistance genes by retroduplication.</title>
        <authorList>
            <person name="Kim S."/>
            <person name="Park J."/>
            <person name="Yeom S.-I."/>
            <person name="Kim Y.-M."/>
            <person name="Seo E."/>
            <person name="Kim K.-T."/>
            <person name="Kim M.-S."/>
            <person name="Lee J.M."/>
            <person name="Cheong K."/>
            <person name="Shin H.-S."/>
            <person name="Kim S.-B."/>
            <person name="Han K."/>
            <person name="Lee J."/>
            <person name="Park M."/>
            <person name="Lee H.-A."/>
            <person name="Lee H.-Y."/>
            <person name="Lee Y."/>
            <person name="Oh S."/>
            <person name="Lee J.H."/>
            <person name="Choi E."/>
            <person name="Choi E."/>
            <person name="Lee S.E."/>
            <person name="Jeon J."/>
            <person name="Kim H."/>
            <person name="Choi G."/>
            <person name="Song H."/>
            <person name="Lee J."/>
            <person name="Lee S.-C."/>
            <person name="Kwon J.-K."/>
            <person name="Lee H.-Y."/>
            <person name="Koo N."/>
            <person name="Hong Y."/>
            <person name="Kim R.W."/>
            <person name="Kang W.-H."/>
            <person name="Huh J.H."/>
            <person name="Kang B.-C."/>
            <person name="Yang T.-J."/>
            <person name="Lee Y.-H."/>
            <person name="Bennetzen J.L."/>
            <person name="Choi D."/>
        </authorList>
    </citation>
    <scope>NUCLEOTIDE SEQUENCE [LARGE SCALE GENOMIC DNA]</scope>
    <source>
        <strain evidence="2">cv. PBC81</strain>
    </source>
</reference>
<comment type="caution">
    <text evidence="1">The sequence shown here is derived from an EMBL/GenBank/DDBJ whole genome shotgun (WGS) entry which is preliminary data.</text>
</comment>
<dbReference type="Proteomes" id="UP000224567">
    <property type="component" value="Unassembled WGS sequence"/>
</dbReference>
<gene>
    <name evidence="1" type="ORF">CQW23_09006</name>
</gene>
<dbReference type="EMBL" id="MLFT02000003">
    <property type="protein sequence ID" value="PHT54544.1"/>
    <property type="molecule type" value="Genomic_DNA"/>
</dbReference>
<evidence type="ECO:0000313" key="2">
    <source>
        <dbReference type="Proteomes" id="UP000224567"/>
    </source>
</evidence>
<accession>A0A2G2XAL0</accession>
<dbReference type="PANTHER" id="PTHR47491:SF5">
    <property type="entry name" value="CAP-GLY DOMAIN LINKER"/>
    <property type="match status" value="1"/>
</dbReference>
<keyword evidence="2" id="KW-1185">Reference proteome</keyword>
<sequence>MDIKQLQADLAATVKGNDILKCEVQNALDALSYATPKLKYLELQDNVGSLLESAMGHYSCQRLDRVCLTYLDITTSIQVTSRTLRTLIYNKSFVAN</sequence>